<evidence type="ECO:0000256" key="4">
    <source>
        <dbReference type="ARBA" id="ARBA00023163"/>
    </source>
</evidence>
<evidence type="ECO:0000313" key="6">
    <source>
        <dbReference type="EMBL" id="MFC1458238.1"/>
    </source>
</evidence>
<comment type="caution">
    <text evidence="6">The sequence shown here is derived from an EMBL/GenBank/DDBJ whole genome shotgun (WGS) entry which is preliminary data.</text>
</comment>
<evidence type="ECO:0000256" key="1">
    <source>
        <dbReference type="ARBA" id="ARBA00009437"/>
    </source>
</evidence>
<dbReference type="Pfam" id="PF00126">
    <property type="entry name" value="HTH_1"/>
    <property type="match status" value="1"/>
</dbReference>
<proteinExistence type="inferred from homology"/>
<dbReference type="Proteomes" id="UP001593940">
    <property type="component" value="Unassembled WGS sequence"/>
</dbReference>
<keyword evidence="4" id="KW-0804">Transcription</keyword>
<dbReference type="CDD" id="cd05466">
    <property type="entry name" value="PBP2_LTTR_substrate"/>
    <property type="match status" value="1"/>
</dbReference>
<dbReference type="PANTHER" id="PTHR30419:SF8">
    <property type="entry name" value="NITROGEN ASSIMILATION TRANSCRIPTIONAL ACTIVATOR-RELATED"/>
    <property type="match status" value="1"/>
</dbReference>
<dbReference type="PROSITE" id="PS50931">
    <property type="entry name" value="HTH_LYSR"/>
    <property type="match status" value="1"/>
</dbReference>
<feature type="domain" description="HTH lysR-type" evidence="5">
    <location>
        <begin position="1"/>
        <end position="34"/>
    </location>
</feature>
<comment type="similarity">
    <text evidence="1">Belongs to the LysR transcriptional regulatory family.</text>
</comment>
<keyword evidence="7" id="KW-1185">Reference proteome</keyword>
<dbReference type="PANTHER" id="PTHR30419">
    <property type="entry name" value="HTH-TYPE TRANSCRIPTIONAL REGULATOR YBHD"/>
    <property type="match status" value="1"/>
</dbReference>
<dbReference type="Gene3D" id="1.10.10.10">
    <property type="entry name" value="Winged helix-like DNA-binding domain superfamily/Winged helix DNA-binding domain"/>
    <property type="match status" value="1"/>
</dbReference>
<dbReference type="InterPro" id="IPR050950">
    <property type="entry name" value="HTH-type_LysR_regulators"/>
</dbReference>
<dbReference type="Pfam" id="PF03466">
    <property type="entry name" value="LysR_substrate"/>
    <property type="match status" value="1"/>
</dbReference>
<dbReference type="Gene3D" id="3.40.190.10">
    <property type="entry name" value="Periplasmic binding protein-like II"/>
    <property type="match status" value="2"/>
</dbReference>
<dbReference type="SUPFAM" id="SSF53850">
    <property type="entry name" value="Periplasmic binding protein-like II"/>
    <property type="match status" value="1"/>
</dbReference>
<gene>
    <name evidence="6" type="ORF">ACETIH_16355</name>
</gene>
<organism evidence="6 7">
    <name type="scientific">Microvirga arabica</name>
    <dbReference type="NCBI Taxonomy" id="1128671"/>
    <lineage>
        <taxon>Bacteria</taxon>
        <taxon>Pseudomonadati</taxon>
        <taxon>Pseudomonadota</taxon>
        <taxon>Alphaproteobacteria</taxon>
        <taxon>Hyphomicrobiales</taxon>
        <taxon>Methylobacteriaceae</taxon>
        <taxon>Microvirga</taxon>
    </lineage>
</organism>
<dbReference type="EMBL" id="JBHOMY010000046">
    <property type="protein sequence ID" value="MFC1458238.1"/>
    <property type="molecule type" value="Genomic_DNA"/>
</dbReference>
<evidence type="ECO:0000313" key="7">
    <source>
        <dbReference type="Proteomes" id="UP001593940"/>
    </source>
</evidence>
<dbReference type="InterPro" id="IPR036388">
    <property type="entry name" value="WH-like_DNA-bd_sf"/>
</dbReference>
<dbReference type="SUPFAM" id="SSF46785">
    <property type="entry name" value="Winged helix' DNA-binding domain"/>
    <property type="match status" value="1"/>
</dbReference>
<accession>A0ABV6YAE3</accession>
<dbReference type="InterPro" id="IPR036390">
    <property type="entry name" value="WH_DNA-bd_sf"/>
</dbReference>
<name>A0ABV6YAE3_9HYPH</name>
<protein>
    <submittedName>
        <fullName evidence="6">LysR family transcriptional regulator</fullName>
    </submittedName>
</protein>
<sequence length="282" mass="31451">MFRPQPALTKSLQLLEEDLGAKLFYRSARGMEPTEAGNVLYRHARAIDQEARFASLDIQENHLNLAGRIRIGIGPVLALSAFPDVFVDFHRQFPSVEVTVDMGVSSRLMEGLARDDFDLVVTAFPGDPLPEKYVALPVFRSDMIVICRTDHPLRKSGGATLEELCKYQRVGFSEDREFEKRSHRSLGASAAKMRPLLQTTSLSVMFGILSATDYYAIVSSMILPSAQRDGLDRLTIHHDLWQLDIGLVCKSTLSTTRPVVAIRDALLKYVHHRSHPAGSSQC</sequence>
<evidence type="ECO:0000256" key="2">
    <source>
        <dbReference type="ARBA" id="ARBA00023015"/>
    </source>
</evidence>
<evidence type="ECO:0000259" key="5">
    <source>
        <dbReference type="PROSITE" id="PS50931"/>
    </source>
</evidence>
<dbReference type="RefSeq" id="WP_377030239.1">
    <property type="nucleotide sequence ID" value="NZ_JBHOMY010000046.1"/>
</dbReference>
<reference evidence="6 7" key="1">
    <citation type="submission" date="2024-09" db="EMBL/GenBank/DDBJ databases">
        <title>Nodulacao em especies de Leguminosae Basais da Amazonia e Caracterizacao dos Rizobios e Bacterias Associadas aos Nodulos.</title>
        <authorList>
            <person name="Jambeiro I.C.A."/>
            <person name="Lopes I.S."/>
            <person name="Aguiar E.R.G.R."/>
            <person name="Santos A.F.J."/>
            <person name="Dos Santos J.M.F."/>
            <person name="Gross E."/>
        </authorList>
    </citation>
    <scope>NUCLEOTIDE SEQUENCE [LARGE SCALE GENOMIC DNA]</scope>
    <source>
        <strain evidence="6 7">BRUESC1165</strain>
    </source>
</reference>
<dbReference type="InterPro" id="IPR000847">
    <property type="entry name" value="LysR_HTH_N"/>
</dbReference>
<dbReference type="InterPro" id="IPR005119">
    <property type="entry name" value="LysR_subst-bd"/>
</dbReference>
<keyword evidence="3" id="KW-0238">DNA-binding</keyword>
<keyword evidence="2" id="KW-0805">Transcription regulation</keyword>
<evidence type="ECO:0000256" key="3">
    <source>
        <dbReference type="ARBA" id="ARBA00023125"/>
    </source>
</evidence>